<reference evidence="2 3" key="1">
    <citation type="submission" date="2017-10" db="EMBL/GenBank/DDBJ databases">
        <title>The draft genome sequence of Lewinella marina KCTC 32374.</title>
        <authorList>
            <person name="Wang K."/>
        </authorList>
    </citation>
    <scope>NUCLEOTIDE SEQUENCE [LARGE SCALE GENOMIC DNA]</scope>
    <source>
        <strain evidence="2 3">MKG-38</strain>
    </source>
</reference>
<accession>A0A2G0CCD6</accession>
<dbReference type="EMBL" id="PDLO01000007">
    <property type="protein sequence ID" value="PHK97636.1"/>
    <property type="molecule type" value="Genomic_DNA"/>
</dbReference>
<dbReference type="AlphaFoldDB" id="A0A2G0CCD6"/>
<keyword evidence="3" id="KW-1185">Reference proteome</keyword>
<dbReference type="OrthoDB" id="1492245at2"/>
<dbReference type="Proteomes" id="UP000226437">
    <property type="component" value="Unassembled WGS sequence"/>
</dbReference>
<protein>
    <submittedName>
        <fullName evidence="2">Uncharacterized protein</fullName>
    </submittedName>
</protein>
<gene>
    <name evidence="2" type="ORF">CGL56_14480</name>
</gene>
<comment type="caution">
    <text evidence="2">The sequence shown here is derived from an EMBL/GenBank/DDBJ whole genome shotgun (WGS) entry which is preliminary data.</text>
</comment>
<feature type="chain" id="PRO_5013820572" evidence="1">
    <location>
        <begin position="23"/>
        <end position="250"/>
    </location>
</feature>
<evidence type="ECO:0000313" key="3">
    <source>
        <dbReference type="Proteomes" id="UP000226437"/>
    </source>
</evidence>
<keyword evidence="1" id="KW-0732">Signal</keyword>
<dbReference type="RefSeq" id="WP_099107290.1">
    <property type="nucleotide sequence ID" value="NZ_JAATJF010000005.1"/>
</dbReference>
<sequence>MMPFFKTLLLIALAPAAGMLFSCSPDQQMDADKLERQLLIVWIATETDDPTVARAATAAALRNWNELRTAYLRVSPTAQERDVLRRIDLWMVGLRNAVDNAPAHRIISHLNQLHNNLGELRPQYGMDHPLDLLYAFSRQWDWVSEISQDQMMCLLEWGEYAVAYQQARNHWDRFQAIPPVYAAGTLPGRLSRSTTTEHAALRLTNALADFERQLAEANHGPMATSAAHVRTEFFHFLAAAVMYPAEVAAR</sequence>
<evidence type="ECO:0000256" key="1">
    <source>
        <dbReference type="SAM" id="SignalP"/>
    </source>
</evidence>
<evidence type="ECO:0000313" key="2">
    <source>
        <dbReference type="EMBL" id="PHK97636.1"/>
    </source>
</evidence>
<name>A0A2G0CCD6_9BACT</name>
<feature type="signal peptide" evidence="1">
    <location>
        <begin position="1"/>
        <end position="22"/>
    </location>
</feature>
<dbReference type="PROSITE" id="PS51257">
    <property type="entry name" value="PROKAR_LIPOPROTEIN"/>
    <property type="match status" value="1"/>
</dbReference>
<proteinExistence type="predicted"/>
<organism evidence="2 3">
    <name type="scientific">Neolewinella marina</name>
    <dbReference type="NCBI Taxonomy" id="438751"/>
    <lineage>
        <taxon>Bacteria</taxon>
        <taxon>Pseudomonadati</taxon>
        <taxon>Bacteroidota</taxon>
        <taxon>Saprospiria</taxon>
        <taxon>Saprospirales</taxon>
        <taxon>Lewinellaceae</taxon>
        <taxon>Neolewinella</taxon>
    </lineage>
</organism>